<dbReference type="InterPro" id="IPR015505">
    <property type="entry name" value="Coronin"/>
</dbReference>
<evidence type="ECO:0000313" key="12">
    <source>
        <dbReference type="EMBL" id="PRP81695.1"/>
    </source>
</evidence>
<dbReference type="Pfam" id="PF16300">
    <property type="entry name" value="WD40_4"/>
    <property type="match status" value="2"/>
</dbReference>
<evidence type="ECO:0000256" key="3">
    <source>
        <dbReference type="ARBA" id="ARBA00022490"/>
    </source>
</evidence>
<dbReference type="GO" id="GO:0005737">
    <property type="term" value="C:cytoplasm"/>
    <property type="evidence" value="ECO:0007669"/>
    <property type="project" value="UniProtKB-SubCell"/>
</dbReference>
<evidence type="ECO:0000256" key="5">
    <source>
        <dbReference type="ARBA" id="ARBA00022737"/>
    </source>
</evidence>
<dbReference type="PROSITE" id="PS50294">
    <property type="entry name" value="WD_REPEATS_REGION"/>
    <property type="match status" value="4"/>
</dbReference>
<evidence type="ECO:0000256" key="1">
    <source>
        <dbReference type="ARBA" id="ARBA00004496"/>
    </source>
</evidence>
<comment type="subcellular location">
    <subcellularLocation>
        <location evidence="1">Cytoplasm</location>
    </subcellularLocation>
</comment>
<dbReference type="InterPro" id="IPR015048">
    <property type="entry name" value="DUF1899"/>
</dbReference>
<dbReference type="Pfam" id="PF00400">
    <property type="entry name" value="WD40"/>
    <property type="match status" value="5"/>
</dbReference>
<dbReference type="PROSITE" id="PS00678">
    <property type="entry name" value="WD_REPEATS_1"/>
    <property type="match status" value="3"/>
</dbReference>
<feature type="repeat" description="WD" evidence="8">
    <location>
        <begin position="72"/>
        <end position="114"/>
    </location>
</feature>
<evidence type="ECO:0000259" key="11">
    <source>
        <dbReference type="SMART" id="SM01166"/>
    </source>
</evidence>
<evidence type="ECO:0000256" key="4">
    <source>
        <dbReference type="ARBA" id="ARBA00022574"/>
    </source>
</evidence>
<keyword evidence="7" id="KW-0009">Actin-binding</keyword>
<feature type="domain" description="DUF1899" evidence="11">
    <location>
        <begin position="2"/>
        <end position="63"/>
    </location>
</feature>
<dbReference type="Pfam" id="PF08953">
    <property type="entry name" value="DUF1899"/>
    <property type="match status" value="2"/>
</dbReference>
<keyword evidence="6" id="KW-0175">Coiled coil</keyword>
<dbReference type="PROSITE" id="PS50082">
    <property type="entry name" value="WD_REPEATS_2"/>
    <property type="match status" value="5"/>
</dbReference>
<feature type="domain" description="DUF1899" evidence="11">
    <location>
        <begin position="473"/>
        <end position="536"/>
    </location>
</feature>
<dbReference type="InterPro" id="IPR015943">
    <property type="entry name" value="WD40/YVTN_repeat-like_dom_sf"/>
</dbReference>
<keyword evidence="13" id="KW-1185">Reference proteome</keyword>
<dbReference type="InterPro" id="IPR019775">
    <property type="entry name" value="WD40_repeat_CS"/>
</dbReference>
<evidence type="ECO:0000256" key="2">
    <source>
        <dbReference type="ARBA" id="ARBA00009482"/>
    </source>
</evidence>
<feature type="region of interest" description="Disordered" evidence="10">
    <location>
        <begin position="898"/>
        <end position="926"/>
    </location>
</feature>
<keyword evidence="4 8" id="KW-0853">WD repeat</keyword>
<evidence type="ECO:0000256" key="7">
    <source>
        <dbReference type="ARBA" id="ARBA00023203"/>
    </source>
</evidence>
<feature type="compositionally biased region" description="Basic and acidic residues" evidence="10">
    <location>
        <begin position="399"/>
        <end position="413"/>
    </location>
</feature>
<dbReference type="InterPro" id="IPR020472">
    <property type="entry name" value="WD40_PAC1"/>
</dbReference>
<evidence type="ECO:0000313" key="13">
    <source>
        <dbReference type="Proteomes" id="UP000241769"/>
    </source>
</evidence>
<dbReference type="SUPFAM" id="SSF50978">
    <property type="entry name" value="WD40 repeat-like"/>
    <property type="match status" value="2"/>
</dbReference>
<dbReference type="FunFam" id="2.130.10.10:FF:000502">
    <property type="entry name" value="Coronin"/>
    <property type="match status" value="1"/>
</dbReference>
<gene>
    <name evidence="12" type="ORF">PROFUN_01202</name>
</gene>
<reference evidence="12 13" key="1">
    <citation type="journal article" date="2018" name="Genome Biol. Evol.">
        <title>Multiple Roots of Fruiting Body Formation in Amoebozoa.</title>
        <authorList>
            <person name="Hillmann F."/>
            <person name="Forbes G."/>
            <person name="Novohradska S."/>
            <person name="Ferling I."/>
            <person name="Riege K."/>
            <person name="Groth M."/>
            <person name="Westermann M."/>
            <person name="Marz M."/>
            <person name="Spaller T."/>
            <person name="Winckler T."/>
            <person name="Schaap P."/>
            <person name="Glockner G."/>
        </authorList>
    </citation>
    <scope>NUCLEOTIDE SEQUENCE [LARGE SCALE GENOMIC DNA]</scope>
    <source>
        <strain evidence="12 13">Jena</strain>
    </source>
</reference>
<dbReference type="GO" id="GO:0003779">
    <property type="term" value="F:actin binding"/>
    <property type="evidence" value="ECO:0007669"/>
    <property type="project" value="UniProtKB-KW"/>
</dbReference>
<evidence type="ECO:0000256" key="10">
    <source>
        <dbReference type="SAM" id="MobiDB-lite"/>
    </source>
</evidence>
<sequence>MAFRNASKFRHTVGSITKREQWFPDLKPTTSSDYNSITASGAYLAFSTAATGAIGLLDLSAPGKRSGEIPLIHAHSADVTDMSFSPFSDHLLATTSDDTTVKLWEIPQNASANISSSKLSLSGHKRRVECLRFHHSVSNLLATGSGDKTVKIWDLEAGKEAISLDGLHDDIVHSISWSWGGDLLATSSKDGKIRIIDPRSKTVVQSGDGHKGVKASRIQWLGNTGRIATTGFSKTRERQFGIHDSNNLTKPIYFTTLDNSTGILDLIYDPDTQILVLAGKGDSSVKLYEINDSGLAKESFQELTTVTSTDPQKTVTSVPKRNLDLMNTEVLRLVRLTNNAAVPVTYTVPRKSKAEFQEDLYPPSPSTEPAQNVQEWIGGNTLPPVLVQLKPSSNPNAWWKEESKKEEKKEEVKPSAASPASSSPAVVRSAYNSNLGGASPKTSHLQSPSASSPSSTRGSFSLSGNSDDSNKVQIVRYSKYRHIGVKGTKPEACYTNLQTNLSAPHSSFLKANPKYFVVPWRGTGGQVGVIPFAKQGRQPDKVGCVECGSECLDFDFNPFNDDILATVNEAAHLQIWKIPEGGYKTVERTPNSVLKGHQRRVTSVDFHPLAENVAATSSSDFTVRLWDITQESEKSKVEDHEDAILSVGWNYDGSQMITSCKDKKLRIWDPRSGKLITKFEAHDGAKGFKSVWLGERQQILTVGHSKGSMRQVSLWDVKNTNTPLHTFDVDQGAGIMTPTFDPDTGVLYLSGKGDGNIKMFEINDESPFVHFLTEHRTSIPALGLAPLPKTMCDVKNCEIATFLKLSNDYVEQLHFSVPRTKDDIFPLTRRTDKSVISADEWFSGKNNQPVKIDLKPAGMQPLSEAPKEQKVKKYDFAEERHKDDSQFSKEKLLDRFYKQTGNHGEKDDTVLKQDLMQGAADDEWDE</sequence>
<dbReference type="InParanoid" id="A0A2P6NCN5"/>
<dbReference type="FunCoup" id="A0A2P6NCN5">
    <property type="interactions" value="37"/>
</dbReference>
<feature type="region of interest" description="Disordered" evidence="10">
    <location>
        <begin position="384"/>
        <end position="467"/>
    </location>
</feature>
<dbReference type="InterPro" id="IPR001680">
    <property type="entry name" value="WD40_rpt"/>
</dbReference>
<dbReference type="Gene3D" id="2.130.10.10">
    <property type="entry name" value="YVTN repeat-like/Quinoprotein amine dehydrogenase"/>
    <property type="match status" value="2"/>
</dbReference>
<evidence type="ECO:0000256" key="9">
    <source>
        <dbReference type="RuleBase" id="RU280818"/>
    </source>
</evidence>
<accession>A0A2P6NCN5</accession>
<evidence type="ECO:0000256" key="6">
    <source>
        <dbReference type="ARBA" id="ARBA00023054"/>
    </source>
</evidence>
<dbReference type="PANTHER" id="PTHR10856:SF20">
    <property type="entry name" value="CORONIN-7"/>
    <property type="match status" value="1"/>
</dbReference>
<dbReference type="AlphaFoldDB" id="A0A2P6NCN5"/>
<feature type="repeat" description="WD" evidence="8">
    <location>
        <begin position="594"/>
        <end position="636"/>
    </location>
</feature>
<feature type="compositionally biased region" description="Low complexity" evidence="10">
    <location>
        <begin position="443"/>
        <end position="466"/>
    </location>
</feature>
<dbReference type="FunFam" id="2.130.10.10:FF:000774">
    <property type="entry name" value="Coronin"/>
    <property type="match status" value="1"/>
</dbReference>
<comment type="similarity">
    <text evidence="2 9">Belongs to the WD repeat coronin family.</text>
</comment>
<dbReference type="SMART" id="SM01166">
    <property type="entry name" value="DUF1899"/>
    <property type="match status" value="2"/>
</dbReference>
<keyword evidence="5 9" id="KW-0677">Repeat</keyword>
<proteinExistence type="inferred from homology"/>
<dbReference type="OrthoDB" id="1850764at2759"/>
<protein>
    <recommendedName>
        <fullName evidence="9">Coronin</fullName>
    </recommendedName>
</protein>
<feature type="compositionally biased region" description="Basic and acidic residues" evidence="10">
    <location>
        <begin position="898"/>
        <end position="911"/>
    </location>
</feature>
<feature type="repeat" description="WD" evidence="8">
    <location>
        <begin position="637"/>
        <end position="678"/>
    </location>
</feature>
<feature type="repeat" description="WD" evidence="8">
    <location>
        <begin position="121"/>
        <end position="163"/>
    </location>
</feature>
<dbReference type="Proteomes" id="UP000241769">
    <property type="component" value="Unassembled WGS sequence"/>
</dbReference>
<dbReference type="InterPro" id="IPR036322">
    <property type="entry name" value="WD40_repeat_dom_sf"/>
</dbReference>
<feature type="repeat" description="WD" evidence="8">
    <location>
        <begin position="168"/>
        <end position="206"/>
    </location>
</feature>
<dbReference type="SMART" id="SM01167">
    <property type="entry name" value="DUF1900"/>
    <property type="match status" value="2"/>
</dbReference>
<organism evidence="12 13">
    <name type="scientific">Planoprotostelium fungivorum</name>
    <dbReference type="NCBI Taxonomy" id="1890364"/>
    <lineage>
        <taxon>Eukaryota</taxon>
        <taxon>Amoebozoa</taxon>
        <taxon>Evosea</taxon>
        <taxon>Variosea</taxon>
        <taxon>Cavosteliida</taxon>
        <taxon>Cavosteliaceae</taxon>
        <taxon>Planoprotostelium</taxon>
    </lineage>
</organism>
<feature type="compositionally biased region" description="Polar residues" evidence="10">
    <location>
        <begin position="430"/>
        <end position="442"/>
    </location>
</feature>
<dbReference type="EMBL" id="MDYQ01000121">
    <property type="protein sequence ID" value="PRP81695.1"/>
    <property type="molecule type" value="Genomic_DNA"/>
</dbReference>
<dbReference type="PRINTS" id="PR00320">
    <property type="entry name" value="GPROTEINBRPT"/>
</dbReference>
<dbReference type="SMART" id="SM00320">
    <property type="entry name" value="WD40"/>
    <property type="match status" value="10"/>
</dbReference>
<evidence type="ECO:0000256" key="8">
    <source>
        <dbReference type="PROSITE-ProRule" id="PRU00221"/>
    </source>
</evidence>
<keyword evidence="3" id="KW-0963">Cytoplasm</keyword>
<dbReference type="PANTHER" id="PTHR10856">
    <property type="entry name" value="CORONIN"/>
    <property type="match status" value="1"/>
</dbReference>
<comment type="caution">
    <text evidence="12">The sequence shown here is derived from an EMBL/GenBank/DDBJ whole genome shotgun (WGS) entry which is preliminary data.</text>
</comment>
<feature type="compositionally biased region" description="Low complexity" evidence="10">
    <location>
        <begin position="414"/>
        <end position="425"/>
    </location>
</feature>
<name>A0A2P6NCN5_9EUKA</name>